<protein>
    <submittedName>
        <fullName evidence="2">Uncharacterized protein</fullName>
    </submittedName>
</protein>
<sequence>MNRSTKASCRPTRGRKRVSDVPYSTELLRRKRVEAQTLLLEVQTLSTHLATLQEVRRHQINAVSTTTKGSSVSTTQWRGEAAIESEKRCRAEKLNRELKMKLRAPILKALEKTDALQGLEFVLQLQPKIQRSLCEPNFSELVLNEMSSNLDWLRLDTDSMLPVVDDGTNVSFRWQHVPIRNCILSSSVTPVRCAAEQLGEMLWRHASNTKKATDTSLRYIRRKTPTPLDMNAEASIVEGQLCNNAVATFRKYDEGDRIILVGTTKWFRPSDYNWTVISQSPITPLEACVARHCYKLEMTATSSIEASRAQKLLFHIVSSKMRCLYQDMQDVLLNSVDLVQDAS</sequence>
<keyword evidence="3" id="KW-1185">Reference proteome</keyword>
<proteinExistence type="predicted"/>
<accession>A0A833TKQ0</accession>
<dbReference type="Proteomes" id="UP000602510">
    <property type="component" value="Unassembled WGS sequence"/>
</dbReference>
<dbReference type="EMBL" id="WSZM01000043">
    <property type="protein sequence ID" value="KAF4045569.1"/>
    <property type="molecule type" value="Genomic_DNA"/>
</dbReference>
<reference evidence="2" key="1">
    <citation type="submission" date="2020-04" db="EMBL/GenBank/DDBJ databases">
        <title>Hybrid Assembly of Korean Phytophthora infestans isolates.</title>
        <authorList>
            <person name="Prokchorchik M."/>
            <person name="Lee Y."/>
            <person name="Seo J."/>
            <person name="Cho J.-H."/>
            <person name="Park Y.-E."/>
            <person name="Jang D.-C."/>
            <person name="Im J.-S."/>
            <person name="Choi J.-G."/>
            <person name="Park H.-J."/>
            <person name="Lee G.-B."/>
            <person name="Lee Y.-G."/>
            <person name="Hong S.-Y."/>
            <person name="Cho K."/>
            <person name="Sohn K.H."/>
        </authorList>
    </citation>
    <scope>NUCLEOTIDE SEQUENCE</scope>
    <source>
        <strain evidence="2">KR_1_A1</strain>
    </source>
</reference>
<evidence type="ECO:0000313" key="2">
    <source>
        <dbReference type="EMBL" id="KAF4045569.1"/>
    </source>
</evidence>
<feature type="region of interest" description="Disordered" evidence="1">
    <location>
        <begin position="1"/>
        <end position="20"/>
    </location>
</feature>
<comment type="caution">
    <text evidence="2">The sequence shown here is derived from an EMBL/GenBank/DDBJ whole genome shotgun (WGS) entry which is preliminary data.</text>
</comment>
<gene>
    <name evidence="2" type="ORF">GN244_ATG02017</name>
</gene>
<evidence type="ECO:0000313" key="3">
    <source>
        <dbReference type="Proteomes" id="UP000602510"/>
    </source>
</evidence>
<organism evidence="2 3">
    <name type="scientific">Phytophthora infestans</name>
    <name type="common">Potato late blight agent</name>
    <name type="synonym">Botrytis infestans</name>
    <dbReference type="NCBI Taxonomy" id="4787"/>
    <lineage>
        <taxon>Eukaryota</taxon>
        <taxon>Sar</taxon>
        <taxon>Stramenopiles</taxon>
        <taxon>Oomycota</taxon>
        <taxon>Peronosporomycetes</taxon>
        <taxon>Peronosporales</taxon>
        <taxon>Peronosporaceae</taxon>
        <taxon>Phytophthora</taxon>
    </lineage>
</organism>
<dbReference type="AlphaFoldDB" id="A0A833TKQ0"/>
<evidence type="ECO:0000256" key="1">
    <source>
        <dbReference type="SAM" id="MobiDB-lite"/>
    </source>
</evidence>
<name>A0A833TKQ0_PHYIN</name>